<keyword evidence="2" id="KW-1185">Reference proteome</keyword>
<evidence type="ECO:0000313" key="1">
    <source>
        <dbReference type="EMBL" id="KAG8001122.1"/>
    </source>
</evidence>
<comment type="caution">
    <text evidence="1">The sequence shown here is derived from an EMBL/GenBank/DDBJ whole genome shotgun (WGS) entry which is preliminary data.</text>
</comment>
<protein>
    <submittedName>
        <fullName evidence="1">Uncharacterized protein</fullName>
    </submittedName>
</protein>
<proteinExistence type="predicted"/>
<dbReference type="Proteomes" id="UP000805704">
    <property type="component" value="Chromosome 7"/>
</dbReference>
<reference evidence="1" key="1">
    <citation type="submission" date="2020-04" db="EMBL/GenBank/DDBJ databases">
        <title>A chromosome-scale assembly and high-density genetic map of the yellow drum (Nibea albiflora) genome.</title>
        <authorList>
            <person name="Xu D."/>
            <person name="Zhang W."/>
            <person name="Chen R."/>
            <person name="Tan P."/>
            <person name="Wang L."/>
            <person name="Song H."/>
            <person name="Tian L."/>
            <person name="Zhu Q."/>
            <person name="Wang B."/>
        </authorList>
    </citation>
    <scope>NUCLEOTIDE SEQUENCE</scope>
    <source>
        <strain evidence="1">ZJHYS-2018</strain>
    </source>
</reference>
<dbReference type="EMBL" id="CM024795">
    <property type="protein sequence ID" value="KAG8001122.1"/>
    <property type="molecule type" value="Genomic_DNA"/>
</dbReference>
<organism evidence="1 2">
    <name type="scientific">Nibea albiflora</name>
    <name type="common">Yellow drum</name>
    <name type="synonym">Corvina albiflora</name>
    <dbReference type="NCBI Taxonomy" id="240163"/>
    <lineage>
        <taxon>Eukaryota</taxon>
        <taxon>Metazoa</taxon>
        <taxon>Chordata</taxon>
        <taxon>Craniata</taxon>
        <taxon>Vertebrata</taxon>
        <taxon>Euteleostomi</taxon>
        <taxon>Actinopterygii</taxon>
        <taxon>Neopterygii</taxon>
        <taxon>Teleostei</taxon>
        <taxon>Neoteleostei</taxon>
        <taxon>Acanthomorphata</taxon>
        <taxon>Eupercaria</taxon>
        <taxon>Sciaenidae</taxon>
        <taxon>Nibea</taxon>
    </lineage>
</organism>
<gene>
    <name evidence="1" type="ORF">GBF38_006653</name>
</gene>
<evidence type="ECO:0000313" key="2">
    <source>
        <dbReference type="Proteomes" id="UP000805704"/>
    </source>
</evidence>
<sequence>MGSGPSQEDYDRSASTFYQVALSNPCLLPDISIDKSLQSYSGLDSNAVLQSYSDGMIGYVPQFIEKFGSITPIPNAVGLGAFVLSMLIEICSNAATQTGDDSFSIIRRVFGEEKASAVRDTMTEYLRRHQTFMKNNQRLREELQRLEQQLSKDLTVLRNSLLHDRQMSTRGFKIWVNGASFHLQMLIHEARLNPQANYVNRIKSTISLYLQDLNQLLETYPTHQGSVRIDNDMACYPDVCIGGCHIKSDKCKIEVFPGSGGISGGSKVNEAFMRLIVKDIRPALDNHFINIRNSLTSLINQHDSFTLSYTA</sequence>
<accession>A0ACB7EH75</accession>
<name>A0ACB7EH75_NIBAL</name>